<evidence type="ECO:0000256" key="5">
    <source>
        <dbReference type="PIRSR" id="PIRSR000185-2"/>
    </source>
</evidence>
<dbReference type="PIRSF" id="PIRSF000185">
    <property type="entry name" value="Glu_DH"/>
    <property type="match status" value="1"/>
</dbReference>
<feature type="binding site" evidence="5">
    <location>
        <position position="68"/>
    </location>
    <ligand>
        <name>substrate</name>
    </ligand>
</feature>
<evidence type="ECO:0000256" key="1">
    <source>
        <dbReference type="ARBA" id="ARBA00006382"/>
    </source>
</evidence>
<dbReference type="SMART" id="SM00839">
    <property type="entry name" value="ELFV_dehydrog"/>
    <property type="match status" value="1"/>
</dbReference>
<dbReference type="Pfam" id="PF02812">
    <property type="entry name" value="ELFV_dehydrog_N"/>
    <property type="match status" value="1"/>
</dbReference>
<name>A0A1G1WQ94_9BACT</name>
<evidence type="ECO:0000256" key="2">
    <source>
        <dbReference type="ARBA" id="ARBA00023002"/>
    </source>
</evidence>
<dbReference type="GO" id="GO:0004352">
    <property type="term" value="F:glutamate dehydrogenase (NAD+) activity"/>
    <property type="evidence" value="ECO:0007669"/>
    <property type="project" value="TreeGrafter"/>
</dbReference>
<dbReference type="SUPFAM" id="SSF53223">
    <property type="entry name" value="Aminoacid dehydrogenase-like, N-terminal domain"/>
    <property type="match status" value="1"/>
</dbReference>
<gene>
    <name evidence="9" type="ORF">A3F35_00465</name>
</gene>
<dbReference type="InterPro" id="IPR036291">
    <property type="entry name" value="NAD(P)-bd_dom_sf"/>
</dbReference>
<dbReference type="InterPro" id="IPR006097">
    <property type="entry name" value="Glu/Leu/Phe/Val/Trp_DH_dimer"/>
</dbReference>
<reference evidence="9 10" key="1">
    <citation type="journal article" date="2016" name="Nat. Commun.">
        <title>Thousands of microbial genomes shed light on interconnected biogeochemical processes in an aquifer system.</title>
        <authorList>
            <person name="Anantharaman K."/>
            <person name="Brown C.T."/>
            <person name="Hug L.A."/>
            <person name="Sharon I."/>
            <person name="Castelle C.J."/>
            <person name="Probst A.J."/>
            <person name="Thomas B.C."/>
            <person name="Singh A."/>
            <person name="Wilkins M.J."/>
            <person name="Karaoz U."/>
            <person name="Brodie E.L."/>
            <person name="Williams K.H."/>
            <person name="Hubbard S.S."/>
            <person name="Banfield J.F."/>
        </authorList>
    </citation>
    <scope>NUCLEOTIDE SEQUENCE [LARGE SCALE GENOMIC DNA]</scope>
</reference>
<evidence type="ECO:0000256" key="7">
    <source>
        <dbReference type="RuleBase" id="RU004417"/>
    </source>
</evidence>
<evidence type="ECO:0000256" key="4">
    <source>
        <dbReference type="PIRSR" id="PIRSR000185-1"/>
    </source>
</evidence>
<keyword evidence="5" id="KW-0520">NAD</keyword>
<dbReference type="STRING" id="1802603.A3F35_00465"/>
<dbReference type="EMBL" id="MHCZ01000018">
    <property type="protein sequence ID" value="OGY29898.1"/>
    <property type="molecule type" value="Genomic_DNA"/>
</dbReference>
<evidence type="ECO:0000313" key="9">
    <source>
        <dbReference type="EMBL" id="OGY29898.1"/>
    </source>
</evidence>
<comment type="caution">
    <text evidence="9">The sequence shown here is derived from an EMBL/GenBank/DDBJ whole genome shotgun (WGS) entry which is preliminary data.</text>
</comment>
<dbReference type="InterPro" id="IPR014362">
    <property type="entry name" value="Glu_DH"/>
</dbReference>
<dbReference type="GO" id="GO:0006538">
    <property type="term" value="P:L-glutamate catabolic process"/>
    <property type="evidence" value="ECO:0007669"/>
    <property type="project" value="TreeGrafter"/>
</dbReference>
<feature type="binding site" evidence="5">
    <location>
        <position position="188"/>
    </location>
    <ligand>
        <name>NAD(+)</name>
        <dbReference type="ChEBI" id="CHEBI:57540"/>
    </ligand>
</feature>
<dbReference type="InterPro" id="IPR033524">
    <property type="entry name" value="Glu/Leu/Phe/Val_DH_AS"/>
</dbReference>
<feature type="binding site" evidence="5">
    <location>
        <position position="360"/>
    </location>
    <ligand>
        <name>substrate</name>
    </ligand>
</feature>
<dbReference type="Gene3D" id="3.40.50.10860">
    <property type="entry name" value="Leucine Dehydrogenase, chain A, domain 1"/>
    <property type="match status" value="1"/>
</dbReference>
<dbReference type="PROSITE" id="PS00074">
    <property type="entry name" value="GLFV_DEHYDROGENASE"/>
    <property type="match status" value="1"/>
</dbReference>
<comment type="similarity">
    <text evidence="1 3 7">Belongs to the Glu/Leu/Phe/Val dehydrogenases family.</text>
</comment>
<proteinExistence type="inferred from homology"/>
<dbReference type="PRINTS" id="PR00082">
    <property type="entry name" value="GLFDHDRGNASE"/>
</dbReference>
<dbReference type="AlphaFoldDB" id="A0A1G1WQ94"/>
<sequence length="422" mass="45882">MPTNPLKDAIAKLTKAAKVGGLDQRTVTSLEHPNKVVHVDFPVQMDNGETRFFQGFRVQHNNSRGPYKGGIRYHSQVDMDEVKALAIWMSLKTALLDLPFGGAKAGVEVDPKTLSEKELERLTRAFTGAIFVDIGPNLDIPAPDLNTNPKIMGWILAEYSELAGKATPAVVTGKPVELGGSEGRPTATGKGGFFVLEQALEKLGMKLPLTVAVQGFGNVGAEIATELFEAGFKIVALSDSKGGVFLESGMDVHAIAECKKENGTLAGCYCVNSVCDIRNKEKFVGKDLTQEELLELPVDILVPAALEEVITKDNADKIKAKVVLEMANGPTTAEADEILHKKGVVLIPDILANAGGVTVSFFEWYQNIYDEHWPLGKVNDELKKKMIQAFGQVWQLSQQKKTDLRVAAYILAVRALAQAQKW</sequence>
<organism evidence="9 10">
    <name type="scientific">Candidatus Woykebacteria bacterium RIFCSPHIGHO2_12_FULL_45_10</name>
    <dbReference type="NCBI Taxonomy" id="1802603"/>
    <lineage>
        <taxon>Bacteria</taxon>
        <taxon>Candidatus Woykeibacteriota</taxon>
    </lineage>
</organism>
<evidence type="ECO:0000313" key="10">
    <source>
        <dbReference type="Proteomes" id="UP000178068"/>
    </source>
</evidence>
<dbReference type="PANTHER" id="PTHR11606:SF13">
    <property type="entry name" value="GLUTAMATE DEHYDROGENASE 1, MITOCHONDRIAL"/>
    <property type="match status" value="1"/>
</dbReference>
<keyword evidence="5" id="KW-0547">Nucleotide-binding</keyword>
<dbReference type="InterPro" id="IPR046346">
    <property type="entry name" value="Aminoacid_DH-like_N_sf"/>
</dbReference>
<dbReference type="InterPro" id="IPR033922">
    <property type="entry name" value="NAD_bind_Glu_DH"/>
</dbReference>
<feature type="binding site" evidence="5">
    <location>
        <position position="218"/>
    </location>
    <ligand>
        <name>NAD(+)</name>
        <dbReference type="ChEBI" id="CHEBI:57540"/>
    </ligand>
</feature>
<dbReference type="CDD" id="cd01076">
    <property type="entry name" value="NAD_bind_1_Glu_DH"/>
    <property type="match status" value="1"/>
</dbReference>
<feature type="domain" description="Glutamate/phenylalanine/leucine/valine/L-tryptophan dehydrogenase C-terminal" evidence="8">
    <location>
        <begin position="181"/>
        <end position="421"/>
    </location>
</feature>
<dbReference type="InterPro" id="IPR006096">
    <property type="entry name" value="Glu/Leu/Phe/Val/Trp_DH_C"/>
</dbReference>
<feature type="site" description="Important for catalysis" evidence="6">
    <location>
        <position position="144"/>
    </location>
</feature>
<evidence type="ECO:0000259" key="8">
    <source>
        <dbReference type="SMART" id="SM00839"/>
    </source>
</evidence>
<dbReference type="SUPFAM" id="SSF51735">
    <property type="entry name" value="NAD(P)-binding Rossmann-fold domains"/>
    <property type="match status" value="1"/>
</dbReference>
<protein>
    <recommendedName>
        <fullName evidence="3">Glutamate dehydrogenase</fullName>
    </recommendedName>
</protein>
<dbReference type="Gene3D" id="3.40.50.720">
    <property type="entry name" value="NAD(P)-binding Rossmann-like Domain"/>
    <property type="match status" value="1"/>
</dbReference>
<dbReference type="InterPro" id="IPR006095">
    <property type="entry name" value="Glu/Leu/Phe/Val/Trp_DH"/>
</dbReference>
<evidence type="ECO:0000256" key="6">
    <source>
        <dbReference type="PIRSR" id="PIRSR000185-3"/>
    </source>
</evidence>
<feature type="active site" description="Proton donor" evidence="4">
    <location>
        <position position="104"/>
    </location>
</feature>
<dbReference type="GO" id="GO:0000166">
    <property type="term" value="F:nucleotide binding"/>
    <property type="evidence" value="ECO:0007669"/>
    <property type="project" value="UniProtKB-KW"/>
</dbReference>
<feature type="binding site" evidence="5">
    <location>
        <position position="92"/>
    </location>
    <ligand>
        <name>substrate</name>
    </ligand>
</feature>
<dbReference type="Pfam" id="PF00208">
    <property type="entry name" value="ELFV_dehydrog"/>
    <property type="match status" value="1"/>
</dbReference>
<evidence type="ECO:0000256" key="3">
    <source>
        <dbReference type="PIRNR" id="PIRNR000185"/>
    </source>
</evidence>
<keyword evidence="2 3" id="KW-0560">Oxidoreductase</keyword>
<dbReference type="Proteomes" id="UP000178068">
    <property type="component" value="Unassembled WGS sequence"/>
</dbReference>
<dbReference type="PANTHER" id="PTHR11606">
    <property type="entry name" value="GLUTAMATE DEHYDROGENASE"/>
    <property type="match status" value="1"/>
</dbReference>
<accession>A0A1G1WQ94</accession>